<dbReference type="Proteomes" id="UP001153555">
    <property type="component" value="Unassembled WGS sequence"/>
</dbReference>
<dbReference type="InterPro" id="IPR055411">
    <property type="entry name" value="LRR_FXL15/At3g58940/PEG3-like"/>
</dbReference>
<dbReference type="SUPFAM" id="SSF52047">
    <property type="entry name" value="RNI-like"/>
    <property type="match status" value="1"/>
</dbReference>
<reference evidence="2" key="1">
    <citation type="submission" date="2019-12" db="EMBL/GenBank/DDBJ databases">
        <authorList>
            <person name="Scholes J."/>
        </authorList>
    </citation>
    <scope>NUCLEOTIDE SEQUENCE</scope>
</reference>
<proteinExistence type="predicted"/>
<protein>
    <submittedName>
        <fullName evidence="2">F-box/LRR-repeat protein</fullName>
    </submittedName>
</protein>
<name>A0A9N7NN23_STRHE</name>
<keyword evidence="3" id="KW-1185">Reference proteome</keyword>
<dbReference type="PANTHER" id="PTHR34145:SF28">
    <property type="entry name" value="F-BOX DOMAIN-CONTAINING PROTEIN"/>
    <property type="match status" value="1"/>
</dbReference>
<evidence type="ECO:0000259" key="1">
    <source>
        <dbReference type="Pfam" id="PF24758"/>
    </source>
</evidence>
<dbReference type="PANTHER" id="PTHR34145">
    <property type="entry name" value="OS02G0105600 PROTEIN"/>
    <property type="match status" value="1"/>
</dbReference>
<dbReference type="Pfam" id="PF24758">
    <property type="entry name" value="LRR_At5g56370"/>
    <property type="match status" value="1"/>
</dbReference>
<dbReference type="Gene3D" id="3.80.10.10">
    <property type="entry name" value="Ribonuclease Inhibitor"/>
    <property type="match status" value="1"/>
</dbReference>
<evidence type="ECO:0000313" key="3">
    <source>
        <dbReference type="Proteomes" id="UP001153555"/>
    </source>
</evidence>
<dbReference type="EMBL" id="CACSLK010027842">
    <property type="protein sequence ID" value="CAA0833951.1"/>
    <property type="molecule type" value="Genomic_DNA"/>
</dbReference>
<comment type="caution">
    <text evidence="2">The sequence shown here is derived from an EMBL/GenBank/DDBJ whole genome shotgun (WGS) entry which is preliminary data.</text>
</comment>
<gene>
    <name evidence="2" type="ORF">SHERM_29207</name>
</gene>
<dbReference type="AlphaFoldDB" id="A0A9N7NN23"/>
<feature type="domain" description="F-box/LRR-repeat protein 15/At3g58940/PEG3-like LRR" evidence="1">
    <location>
        <begin position="3"/>
        <end position="97"/>
    </location>
</feature>
<dbReference type="InterPro" id="IPR032675">
    <property type="entry name" value="LRR_dom_sf"/>
</dbReference>
<dbReference type="InterPro" id="IPR053772">
    <property type="entry name" value="At1g61320/At1g61330-like"/>
</dbReference>
<evidence type="ECO:0000313" key="2">
    <source>
        <dbReference type="EMBL" id="CAA0833951.1"/>
    </source>
</evidence>
<organism evidence="2 3">
    <name type="scientific">Striga hermonthica</name>
    <name type="common">Purple witchweed</name>
    <name type="synonym">Buchnera hermonthica</name>
    <dbReference type="NCBI Taxonomy" id="68872"/>
    <lineage>
        <taxon>Eukaryota</taxon>
        <taxon>Viridiplantae</taxon>
        <taxon>Streptophyta</taxon>
        <taxon>Embryophyta</taxon>
        <taxon>Tracheophyta</taxon>
        <taxon>Spermatophyta</taxon>
        <taxon>Magnoliopsida</taxon>
        <taxon>eudicotyledons</taxon>
        <taxon>Gunneridae</taxon>
        <taxon>Pentapetalae</taxon>
        <taxon>asterids</taxon>
        <taxon>lamiids</taxon>
        <taxon>Lamiales</taxon>
        <taxon>Orobanchaceae</taxon>
        <taxon>Buchnereae</taxon>
        <taxon>Striga</taxon>
    </lineage>
</organism>
<accession>A0A9N7NN23</accession>
<sequence>MWGCRVSSVESVRFKCLRKLTLIYVKVDDGTLGTITSGCPLLRSLVIESCLELRNVMLSEVALPELKHFDLESYEWREECSIVIHALNLQTICIKGPWIWSNCQSTFLFSRLTSVNLSDVIMLSELFDLLSFGCPILESLTLDNCLGFEEFHLANDSVKYLRISTGDDWLKEVRICAPNIVSFDFTANIPQAPPDIFSFTTTTSKEWYSNVILSSGEKHHDFDANWWFLKLRRMLKTLSGSQISLTLQMDEDPQNVPCSSVVSDEPPVVVRDLDFTTCKRRTMSWYSEFTNYLFRFCRPSHVYGCRLVSESAKNYRLSKFQFNILLAKMSLRTEPCFWQHDLEQVFVESFDGQQWQLMQWTKMGKLRKRKQDRMIRLRLKWRFKNVSNGLMVV</sequence>
<dbReference type="OrthoDB" id="883325at2759"/>